<evidence type="ECO:0000313" key="3">
    <source>
        <dbReference type="EMBL" id="MBN1572576.1"/>
    </source>
</evidence>
<reference evidence="3" key="2">
    <citation type="submission" date="2021-01" db="EMBL/GenBank/DDBJ databases">
        <authorList>
            <person name="Hahn C.R."/>
            <person name="Youssef N.H."/>
            <person name="Elshahed M."/>
        </authorList>
    </citation>
    <scope>NUCLEOTIDE SEQUENCE</scope>
    <source>
        <strain evidence="3">Zod_Metabat.24</strain>
    </source>
</reference>
<reference evidence="3" key="1">
    <citation type="journal article" date="2021" name="Environ. Microbiol.">
        <title>Genomic characterization of three novel Desulfobacterota classes expand the metabolic and phylogenetic diversity of the phylum.</title>
        <authorList>
            <person name="Murphy C.L."/>
            <person name="Biggerstaff J."/>
            <person name="Eichhorn A."/>
            <person name="Ewing E."/>
            <person name="Shahan R."/>
            <person name="Soriano D."/>
            <person name="Stewart S."/>
            <person name="VanMol K."/>
            <person name="Walker R."/>
            <person name="Walters P."/>
            <person name="Elshahed M.S."/>
            <person name="Youssef N.H."/>
        </authorList>
    </citation>
    <scope>NUCLEOTIDE SEQUENCE</scope>
    <source>
        <strain evidence="3">Zod_Metabat.24</strain>
    </source>
</reference>
<keyword evidence="2" id="KW-0812">Transmembrane</keyword>
<feature type="compositionally biased region" description="Basic and acidic residues" evidence="1">
    <location>
        <begin position="156"/>
        <end position="190"/>
    </location>
</feature>
<dbReference type="AlphaFoldDB" id="A0A9D8KF50"/>
<accession>A0A9D8KF50</accession>
<gene>
    <name evidence="3" type="ORF">JW984_05190</name>
</gene>
<feature type="transmembrane region" description="Helical" evidence="2">
    <location>
        <begin position="110"/>
        <end position="133"/>
    </location>
</feature>
<name>A0A9D8KF50_9DELT</name>
<feature type="region of interest" description="Disordered" evidence="1">
    <location>
        <begin position="54"/>
        <end position="73"/>
    </location>
</feature>
<dbReference type="EMBL" id="JAFGIX010000025">
    <property type="protein sequence ID" value="MBN1572576.1"/>
    <property type="molecule type" value="Genomic_DNA"/>
</dbReference>
<sequence>MKYIKIILFTAIVMILVLFAVRNQGMVNFVLGYKTTFMMGTEAKEEVNKEKEIKEKAGTEAATPNGEVPTGTEAGVEFIPSDEVTAPESVVVTETEKAPREIGYEREFEIPLFLLVFIEAFVLILLMSLVGIFEDISLRQRIRGLNKENKKMKSELNILKKGEREPEKTKAGKTEEGAKITDEEKSDKGKKEAKKKGSFLKNIKGEKKTLPEGEDKGL</sequence>
<keyword evidence="2" id="KW-0472">Membrane</keyword>
<evidence type="ECO:0000313" key="4">
    <source>
        <dbReference type="Proteomes" id="UP000809273"/>
    </source>
</evidence>
<keyword evidence="2" id="KW-1133">Transmembrane helix</keyword>
<evidence type="ECO:0000256" key="2">
    <source>
        <dbReference type="SAM" id="Phobius"/>
    </source>
</evidence>
<feature type="compositionally biased region" description="Basic and acidic residues" evidence="1">
    <location>
        <begin position="203"/>
        <end position="218"/>
    </location>
</feature>
<feature type="region of interest" description="Disordered" evidence="1">
    <location>
        <begin position="156"/>
        <end position="218"/>
    </location>
</feature>
<proteinExistence type="predicted"/>
<protein>
    <submittedName>
        <fullName evidence="3">LapA family protein</fullName>
    </submittedName>
</protein>
<dbReference type="Proteomes" id="UP000809273">
    <property type="component" value="Unassembled WGS sequence"/>
</dbReference>
<comment type="caution">
    <text evidence="3">The sequence shown here is derived from an EMBL/GenBank/DDBJ whole genome shotgun (WGS) entry which is preliminary data.</text>
</comment>
<organism evidence="3 4">
    <name type="scientific">Candidatus Zymogenus saltonus</name>
    <dbReference type="NCBI Taxonomy" id="2844893"/>
    <lineage>
        <taxon>Bacteria</taxon>
        <taxon>Deltaproteobacteria</taxon>
        <taxon>Candidatus Zymogenia</taxon>
        <taxon>Candidatus Zymogeniales</taxon>
        <taxon>Candidatus Zymogenaceae</taxon>
        <taxon>Candidatus Zymogenus</taxon>
    </lineage>
</organism>
<evidence type="ECO:0000256" key="1">
    <source>
        <dbReference type="SAM" id="MobiDB-lite"/>
    </source>
</evidence>